<dbReference type="PANTHER" id="PTHR47245">
    <property type="entry name" value="PEPTIDYLPROLYL ISOMERASE"/>
    <property type="match status" value="1"/>
</dbReference>
<gene>
    <name evidence="4" type="ORF">C7Y71_003415</name>
</gene>
<organism evidence="4 5">
    <name type="scientific">Pseudoprevotella muciniphila</name>
    <dbReference type="NCBI Taxonomy" id="2133944"/>
    <lineage>
        <taxon>Bacteria</taxon>
        <taxon>Pseudomonadati</taxon>
        <taxon>Bacteroidota</taxon>
        <taxon>Bacteroidia</taxon>
        <taxon>Bacteroidales</taxon>
        <taxon>Prevotellaceae</taxon>
        <taxon>Pseudoprevotella</taxon>
    </lineage>
</organism>
<dbReference type="RefSeq" id="WP_111898561.1">
    <property type="nucleotide sequence ID" value="NZ_CP033459.1"/>
</dbReference>
<feature type="chain" id="PRO_5024420603" evidence="2">
    <location>
        <begin position="19"/>
        <end position="476"/>
    </location>
</feature>
<dbReference type="InterPro" id="IPR046357">
    <property type="entry name" value="PPIase_dom_sf"/>
</dbReference>
<reference evidence="4 5" key="1">
    <citation type="submission" date="2018-11" db="EMBL/GenBank/DDBJ databases">
        <authorList>
            <person name="Na S.W."/>
            <person name="Baik M."/>
        </authorList>
    </citation>
    <scope>NUCLEOTIDE SEQUENCE [LARGE SCALE GENOMIC DNA]</scope>
    <source>
        <strain evidence="4 5">E39</strain>
    </source>
</reference>
<dbReference type="GO" id="GO:0003755">
    <property type="term" value="F:peptidyl-prolyl cis-trans isomerase activity"/>
    <property type="evidence" value="ECO:0007669"/>
    <property type="project" value="UniProtKB-KW"/>
</dbReference>
<keyword evidence="5" id="KW-1185">Reference proteome</keyword>
<keyword evidence="1 4" id="KW-0413">Isomerase</keyword>
<dbReference type="Gene3D" id="3.10.50.40">
    <property type="match status" value="1"/>
</dbReference>
<protein>
    <submittedName>
        <fullName evidence="4">Peptidylprolyl isomerase</fullName>
    </submittedName>
</protein>
<dbReference type="Pfam" id="PF00639">
    <property type="entry name" value="Rotamase"/>
    <property type="match status" value="1"/>
</dbReference>
<proteinExistence type="predicted"/>
<evidence type="ECO:0000313" key="4">
    <source>
        <dbReference type="EMBL" id="QFQ12145.1"/>
    </source>
</evidence>
<dbReference type="InterPro" id="IPR050245">
    <property type="entry name" value="PrsA_foldase"/>
</dbReference>
<dbReference type="OrthoDB" id="14196at2"/>
<name>A0A5P8E568_9BACT</name>
<accession>A0A5P8E568</accession>
<dbReference type="Proteomes" id="UP000249375">
    <property type="component" value="Chromosome"/>
</dbReference>
<dbReference type="PROSITE" id="PS50198">
    <property type="entry name" value="PPIC_PPIASE_2"/>
    <property type="match status" value="1"/>
</dbReference>
<dbReference type="PANTHER" id="PTHR47245:SF2">
    <property type="entry name" value="PEPTIDYL-PROLYL CIS-TRANS ISOMERASE HP_0175-RELATED"/>
    <property type="match status" value="1"/>
</dbReference>
<dbReference type="AlphaFoldDB" id="A0A5P8E568"/>
<evidence type="ECO:0000256" key="2">
    <source>
        <dbReference type="SAM" id="SignalP"/>
    </source>
</evidence>
<feature type="signal peptide" evidence="2">
    <location>
        <begin position="1"/>
        <end position="18"/>
    </location>
</feature>
<dbReference type="SUPFAM" id="SSF54534">
    <property type="entry name" value="FKBP-like"/>
    <property type="match status" value="1"/>
</dbReference>
<evidence type="ECO:0000259" key="3">
    <source>
        <dbReference type="PROSITE" id="PS50198"/>
    </source>
</evidence>
<dbReference type="EMBL" id="CP033459">
    <property type="protein sequence ID" value="QFQ12145.1"/>
    <property type="molecule type" value="Genomic_DNA"/>
</dbReference>
<sequence>MKKQLIFLFAAVSLGAFAQDPVVMTVNGKDVTRSEFEYSYNKNRDVEGAVEQKSVEEYAEMYLNYKLKVAAAEDANLDTVSSMKKEFLSYRDIQLTPYLVDEEFIDSVARAIYDRQAKQLNGQDILTMQHIQILVPSNGTQDVKDAALSRADSIYNALQAGADFDALAQKVSENRNTARYGGRLAPVGPGMLPKDFETAVYKLQKDEISKPIETPDGYHVVKMLNRAPLPPYSQEKDAIVTYLKQQGIEEASADNRIQKIVAQSGGTLTREAVLDSVMHAHVGTDNDLKYLIAEYHDGLLLYELSQREVWTPAREDEAALTNYYNSHKANYAWKEPRFKGYVIQAKDKKTFNALKKYVKKYAKTNPDGTDLTNLVKEEFNKENLVAKVSRKLVVKAGANKYVDQYFFKQGTAPETPDFPFTTAVGRKLKAPSSYLDVKEAVQADYQETLEKEWVERLRARYPYTINKDVLSTVNNH</sequence>
<dbReference type="InterPro" id="IPR000297">
    <property type="entry name" value="PPIase_PpiC"/>
</dbReference>
<keyword evidence="2" id="KW-0732">Signal</keyword>
<keyword evidence="1" id="KW-0697">Rotamase</keyword>
<feature type="domain" description="PpiC" evidence="3">
    <location>
        <begin position="123"/>
        <end position="225"/>
    </location>
</feature>
<dbReference type="KEGG" id="alq:C7Y71_003415"/>
<evidence type="ECO:0000256" key="1">
    <source>
        <dbReference type="PROSITE-ProRule" id="PRU00278"/>
    </source>
</evidence>
<evidence type="ECO:0000313" key="5">
    <source>
        <dbReference type="Proteomes" id="UP000249375"/>
    </source>
</evidence>